<feature type="region of interest" description="Disordered" evidence="1">
    <location>
        <begin position="143"/>
        <end position="210"/>
    </location>
</feature>
<proteinExistence type="predicted"/>
<dbReference type="EMBL" id="JASCZI010243347">
    <property type="protein sequence ID" value="MED6213070.1"/>
    <property type="molecule type" value="Genomic_DNA"/>
</dbReference>
<gene>
    <name evidence="3" type="ORF">PIB30_089712</name>
</gene>
<organism evidence="3 4">
    <name type="scientific">Stylosanthes scabra</name>
    <dbReference type="NCBI Taxonomy" id="79078"/>
    <lineage>
        <taxon>Eukaryota</taxon>
        <taxon>Viridiplantae</taxon>
        <taxon>Streptophyta</taxon>
        <taxon>Embryophyta</taxon>
        <taxon>Tracheophyta</taxon>
        <taxon>Spermatophyta</taxon>
        <taxon>Magnoliopsida</taxon>
        <taxon>eudicotyledons</taxon>
        <taxon>Gunneridae</taxon>
        <taxon>Pentapetalae</taxon>
        <taxon>rosids</taxon>
        <taxon>fabids</taxon>
        <taxon>Fabales</taxon>
        <taxon>Fabaceae</taxon>
        <taxon>Papilionoideae</taxon>
        <taxon>50 kb inversion clade</taxon>
        <taxon>dalbergioids sensu lato</taxon>
        <taxon>Dalbergieae</taxon>
        <taxon>Pterocarpus clade</taxon>
        <taxon>Stylosanthes</taxon>
    </lineage>
</organism>
<comment type="caution">
    <text evidence="3">The sequence shown here is derived from an EMBL/GenBank/DDBJ whole genome shotgun (WGS) entry which is preliminary data.</text>
</comment>
<name>A0ABU6YRP1_9FABA</name>
<keyword evidence="4" id="KW-1185">Reference proteome</keyword>
<dbReference type="InterPro" id="IPR019557">
    <property type="entry name" value="AminoTfrase-like_pln_mobile"/>
</dbReference>
<evidence type="ECO:0000256" key="1">
    <source>
        <dbReference type="SAM" id="MobiDB-lite"/>
    </source>
</evidence>
<evidence type="ECO:0000313" key="3">
    <source>
        <dbReference type="EMBL" id="MED6213070.1"/>
    </source>
</evidence>
<reference evidence="3 4" key="1">
    <citation type="journal article" date="2023" name="Plants (Basel)">
        <title>Bridging the Gap: Combining Genomics and Transcriptomics Approaches to Understand Stylosanthes scabra, an Orphan Legume from the Brazilian Caatinga.</title>
        <authorList>
            <person name="Ferreira-Neto J.R.C."/>
            <person name="da Silva M.D."/>
            <person name="Binneck E."/>
            <person name="de Melo N.F."/>
            <person name="da Silva R.H."/>
            <person name="de Melo A.L.T.M."/>
            <person name="Pandolfi V."/>
            <person name="Bustamante F.O."/>
            <person name="Brasileiro-Vidal A.C."/>
            <person name="Benko-Iseppon A.M."/>
        </authorList>
    </citation>
    <scope>NUCLEOTIDE SEQUENCE [LARGE SCALE GENOMIC DNA]</scope>
    <source>
        <tissue evidence="3">Leaves</tissue>
    </source>
</reference>
<accession>A0ABU6YRP1</accession>
<dbReference type="InterPro" id="IPR044824">
    <property type="entry name" value="MAIN-like"/>
</dbReference>
<feature type="compositionally biased region" description="Basic residues" evidence="1">
    <location>
        <begin position="164"/>
        <end position="178"/>
    </location>
</feature>
<sequence length="210" mass="24607">MPDHADDVTLRQSLCNAAARDRTDIASCIPLVITWIYHRFPRCSPPDMDVQPDRDRQEGRLLRWRQALDQSDITWFRWTPYDTHDLQAIVPEWIRSHAEIYTWRSAVLVVCFNYVHMHHIDRVLRGGFLSLSSRLDDPRWMFAPPDLPTHPRDELSMPEDAPARRRRNAHAPRGRGRRSPVQADPPRVPTNARDRRRRQRMGVIGGLNEV</sequence>
<dbReference type="PANTHER" id="PTHR46033:SF8">
    <property type="entry name" value="PROTEIN MAINTENANCE OF MERISTEMS-LIKE"/>
    <property type="match status" value="1"/>
</dbReference>
<feature type="domain" description="Aminotransferase-like plant mobile" evidence="2">
    <location>
        <begin position="12"/>
        <end position="125"/>
    </location>
</feature>
<evidence type="ECO:0000313" key="4">
    <source>
        <dbReference type="Proteomes" id="UP001341840"/>
    </source>
</evidence>
<dbReference type="Pfam" id="PF10536">
    <property type="entry name" value="PMD"/>
    <property type="match status" value="1"/>
</dbReference>
<dbReference type="Proteomes" id="UP001341840">
    <property type="component" value="Unassembled WGS sequence"/>
</dbReference>
<dbReference type="PANTHER" id="PTHR46033">
    <property type="entry name" value="PROTEIN MAIN-LIKE 2"/>
    <property type="match status" value="1"/>
</dbReference>
<protein>
    <recommendedName>
        <fullName evidence="2">Aminotransferase-like plant mobile domain-containing protein</fullName>
    </recommendedName>
</protein>
<evidence type="ECO:0000259" key="2">
    <source>
        <dbReference type="Pfam" id="PF10536"/>
    </source>
</evidence>